<keyword evidence="3" id="KW-1185">Reference proteome</keyword>
<reference evidence="2 3" key="1">
    <citation type="journal article" date="2018" name="Mycol. Prog.">
        <title>Coniella lustricola, a new species from submerged detritus.</title>
        <authorList>
            <person name="Raudabaugh D.B."/>
            <person name="Iturriaga T."/>
            <person name="Carver A."/>
            <person name="Mondo S."/>
            <person name="Pangilinan J."/>
            <person name="Lipzen A."/>
            <person name="He G."/>
            <person name="Amirebrahimi M."/>
            <person name="Grigoriev I.V."/>
            <person name="Miller A.N."/>
        </authorList>
    </citation>
    <scope>NUCLEOTIDE SEQUENCE [LARGE SCALE GENOMIC DNA]</scope>
    <source>
        <strain evidence="2 3">B22-T-1</strain>
    </source>
</reference>
<dbReference type="EMBL" id="KZ678385">
    <property type="protein sequence ID" value="PSR99225.1"/>
    <property type="molecule type" value="Genomic_DNA"/>
</dbReference>
<dbReference type="Proteomes" id="UP000241462">
    <property type="component" value="Unassembled WGS sequence"/>
</dbReference>
<proteinExistence type="predicted"/>
<dbReference type="AlphaFoldDB" id="A0A2T3AIE3"/>
<accession>A0A2T3AIE3</accession>
<organism evidence="2 3">
    <name type="scientific">Coniella lustricola</name>
    <dbReference type="NCBI Taxonomy" id="2025994"/>
    <lineage>
        <taxon>Eukaryota</taxon>
        <taxon>Fungi</taxon>
        <taxon>Dikarya</taxon>
        <taxon>Ascomycota</taxon>
        <taxon>Pezizomycotina</taxon>
        <taxon>Sordariomycetes</taxon>
        <taxon>Sordariomycetidae</taxon>
        <taxon>Diaporthales</taxon>
        <taxon>Schizoparmaceae</taxon>
        <taxon>Coniella</taxon>
    </lineage>
</organism>
<keyword evidence="1" id="KW-0732">Signal</keyword>
<name>A0A2T3AIE3_9PEZI</name>
<feature type="chain" id="PRO_5015430444" evidence="1">
    <location>
        <begin position="50"/>
        <end position="187"/>
    </location>
</feature>
<sequence length="187" mass="21196">MILSGRPWREAGFTVLDTIATASATAHVEPHLLWIWVLYLSCWAQTTCAEKTPELVATIIRYVNKPEGDRAVVEHDRLVGYSERDACPWASGRALAIINRRFLKKYLRHATRKSLMPGGSAKKTGALEILRNERSYPGPQHGLPSLQNLVCVLEQEWWEKFRVTTVTYIHGNAGQQKNCSKTFSNKF</sequence>
<gene>
    <name evidence="2" type="ORF">BD289DRAFT_47409</name>
</gene>
<protein>
    <submittedName>
        <fullName evidence="2">Uncharacterized protein</fullName>
    </submittedName>
</protein>
<evidence type="ECO:0000313" key="2">
    <source>
        <dbReference type="EMBL" id="PSR99225.1"/>
    </source>
</evidence>
<dbReference type="InParanoid" id="A0A2T3AIE3"/>
<evidence type="ECO:0000256" key="1">
    <source>
        <dbReference type="SAM" id="SignalP"/>
    </source>
</evidence>
<feature type="signal peptide" evidence="1">
    <location>
        <begin position="1"/>
        <end position="49"/>
    </location>
</feature>
<evidence type="ECO:0000313" key="3">
    <source>
        <dbReference type="Proteomes" id="UP000241462"/>
    </source>
</evidence>